<keyword evidence="1" id="KW-0472">Membrane</keyword>
<evidence type="ECO:0000313" key="2">
    <source>
        <dbReference type="EMBL" id="OAZ04670.1"/>
    </source>
</evidence>
<keyword evidence="1" id="KW-0812">Transmembrane</keyword>
<evidence type="ECO:0000256" key="1">
    <source>
        <dbReference type="SAM" id="Phobius"/>
    </source>
</evidence>
<dbReference type="PATRIC" id="fig|29536.5.peg.542"/>
<comment type="caution">
    <text evidence="2">The sequence shown here is derived from an EMBL/GenBank/DDBJ whole genome shotgun (WGS) entry which is preliminary data.</text>
</comment>
<keyword evidence="1" id="KW-1133">Transmembrane helix</keyword>
<sequence length="47" mass="5346">MKYTVNYTSPISKNVINYSTSKKIGACLLAVLLATFYILSFQYLLNH</sequence>
<reference evidence="2 3" key="1">
    <citation type="submission" date="2016-06" db="EMBL/GenBank/DDBJ databases">
        <title>Draft genome sequence of Flavobacterium succinicans strain DD5b.</title>
        <authorList>
            <person name="Poehlein A."/>
            <person name="Daniel R."/>
            <person name="Simeonova D.D."/>
        </authorList>
    </citation>
    <scope>NUCLEOTIDE SEQUENCE [LARGE SCALE GENOMIC DNA]</scope>
    <source>
        <strain evidence="2 3">DD5b</strain>
    </source>
</reference>
<dbReference type="Proteomes" id="UP000093807">
    <property type="component" value="Unassembled WGS sequence"/>
</dbReference>
<gene>
    <name evidence="2" type="ORF">FLB_05170</name>
</gene>
<evidence type="ECO:0000313" key="3">
    <source>
        <dbReference type="Proteomes" id="UP000093807"/>
    </source>
</evidence>
<keyword evidence="3" id="KW-1185">Reference proteome</keyword>
<feature type="transmembrane region" description="Helical" evidence="1">
    <location>
        <begin position="24"/>
        <end position="45"/>
    </location>
</feature>
<organism evidence="2 3">
    <name type="scientific">Flavobacterium succinicans</name>
    <dbReference type="NCBI Taxonomy" id="29536"/>
    <lineage>
        <taxon>Bacteria</taxon>
        <taxon>Pseudomonadati</taxon>
        <taxon>Bacteroidota</taxon>
        <taxon>Flavobacteriia</taxon>
        <taxon>Flavobacteriales</taxon>
        <taxon>Flavobacteriaceae</taxon>
        <taxon>Flavobacterium</taxon>
    </lineage>
</organism>
<dbReference type="EMBL" id="JMTM01000017">
    <property type="protein sequence ID" value="OAZ04670.1"/>
    <property type="molecule type" value="Genomic_DNA"/>
</dbReference>
<dbReference type="AlphaFoldDB" id="A0A199XSQ0"/>
<proteinExistence type="predicted"/>
<accession>A0A199XSQ0</accession>
<name>A0A199XSQ0_9FLAO</name>
<protein>
    <submittedName>
        <fullName evidence="2">Uncharacterized protein</fullName>
    </submittedName>
</protein>